<dbReference type="Pfam" id="PF18911">
    <property type="entry name" value="PKD_4"/>
    <property type="match status" value="1"/>
</dbReference>
<dbReference type="PROSITE" id="PS50093">
    <property type="entry name" value="PKD"/>
    <property type="match status" value="1"/>
</dbReference>
<dbReference type="EMBL" id="JAAABI010000010">
    <property type="protein sequence ID" value="NAY93411.1"/>
    <property type="molecule type" value="Genomic_DNA"/>
</dbReference>
<protein>
    <submittedName>
        <fullName evidence="3">T9SS type B sorting domain-containing protein</fullName>
    </submittedName>
</protein>
<organism evidence="3 4">
    <name type="scientific">Flagellimonas ochracea</name>
    <dbReference type="NCBI Taxonomy" id="2696472"/>
    <lineage>
        <taxon>Bacteria</taxon>
        <taxon>Pseudomonadati</taxon>
        <taxon>Bacteroidota</taxon>
        <taxon>Flavobacteriia</taxon>
        <taxon>Flavobacteriales</taxon>
        <taxon>Flavobacteriaceae</taxon>
        <taxon>Flagellimonas</taxon>
    </lineage>
</organism>
<feature type="domain" description="PKD" evidence="2">
    <location>
        <begin position="404"/>
        <end position="457"/>
    </location>
</feature>
<dbReference type="Pfam" id="PF13585">
    <property type="entry name" value="CHU_C"/>
    <property type="match status" value="1"/>
</dbReference>
<dbReference type="SUPFAM" id="SSF63829">
    <property type="entry name" value="Calcium-dependent phosphotriesterase"/>
    <property type="match status" value="1"/>
</dbReference>
<name>A0A964TFF3_9FLAO</name>
<keyword evidence="1" id="KW-0732">Signal</keyword>
<reference evidence="3" key="1">
    <citation type="submission" date="2020-01" db="EMBL/GenBank/DDBJ databases">
        <title>Muricauda ochracea sp. nov., isolated from a tidal flat of Garorim bay in Korea.</title>
        <authorList>
            <person name="Kim D."/>
            <person name="Yoo Y."/>
            <person name="Kim J.-J."/>
        </authorList>
    </citation>
    <scope>NUCLEOTIDE SEQUENCE</scope>
    <source>
        <strain evidence="3">JGD-17</strain>
    </source>
</reference>
<gene>
    <name evidence="3" type="ORF">GTQ34_15985</name>
</gene>
<dbReference type="Gene3D" id="2.60.40.10">
    <property type="entry name" value="Immunoglobulins"/>
    <property type="match status" value="1"/>
</dbReference>
<keyword evidence="4" id="KW-1185">Reference proteome</keyword>
<sequence>MKKAWVLIWLLLTSVSALSQKQAAIWYFGRNAGLDFNSGTLVTLTDGALSTQEGCATISDATGNLLFYTDGITVWNRNHSPMPNGTGLSGHPSSTQSGIIVPFPGNPNLYFVFTVDEAGLGNGLQYNMVDMSLDGGLGDLTLKNTALATPVMEKLTAVEHANGSDIWVLCHGYGNNEFLAYLVTSTGLNTTPVVSATGLDHPILYNGQGVRGYMKVSPNGEFLASMASGTDHAELFRFDPSSGQVSDPILLDSYFPLPAPSGVQSPYGVEFSPDSRKLYVGYTEYGFPYSISSAIHQFDLSVYDQATIIASGLEISATKTSEIGALQLAIDGKIYVTIIDESSLSAINNPNGPGLTCDYQDNVISLGTGESSLGLPPFIQSFFVVGLTAENFCLGDGTEFSVTSSEPILNIAWDFGDGNTSLLENPTHSYATTGNYTVQVTVTTAVETRTETKEITISEVPMANPVANVEICHKGPAYGLDLTTLDAEILGTQTASEVNISYFSSQTDADGNMNALPATSTFDQGTTTVFARIANKQNNLCYATTNFDIVVKASVEVGVVTDWTVCDDDTDGIYDFDLSQKDTEILGGQEAGTFAISYHGSQIDADNGTNPIGPNYENTLPTETLYFRIENRTYPECFETGDFEIRVLGQVIANTPNDLEVCDDDKDGSAIFDLSLVELEVIGGQDPATLSISYHGSQADAVTNTDPLPLVVTSTQYQRPIYIRVSHVSDDACYDTTTFQLTIFDTPMAPPVTDWRVCDMDNDGRYLFDLNQKTDEILMDVQNTTLSFHTSQSDAALSQNPISGNYENTANPQTIFFRLENTDRPDCHDVGQFELQVLDTPVAHVPDDIIACDIDGPGANTFQLGEKDVEVLNGQDPMLYSVTYYTTELDALNQRNAISRENYQNSSLEETIYVRVEHRALASCFDISDFDLKVNALPNLELSETYVICPDNPNLSLDAGLFDSYSWWDADGNLIGNSQTLDITALGNYQVRVSETSNGITCGKTVSFEVVSSGAPESFTVIREGFSDKVVLNIEAIGIGEFEYSLDGTVFQGDARFEVFPGTYTVYVRDPYGCRTLSKEITAVGYQRFFSPNGDGIHESWNIIGAQEFPGSKLSIYDRYGKLLKQLSPQGPGWDGTYMGRPLPASDYWFKFEYGMGETITGHFALKR</sequence>
<dbReference type="Proteomes" id="UP000667650">
    <property type="component" value="Unassembled WGS sequence"/>
</dbReference>
<dbReference type="AlphaFoldDB" id="A0A964TFF3"/>
<evidence type="ECO:0000259" key="2">
    <source>
        <dbReference type="PROSITE" id="PS50093"/>
    </source>
</evidence>
<feature type="signal peptide" evidence="1">
    <location>
        <begin position="1"/>
        <end position="19"/>
    </location>
</feature>
<accession>A0A964TFF3</accession>
<dbReference type="CDD" id="cd00146">
    <property type="entry name" value="PKD"/>
    <property type="match status" value="1"/>
</dbReference>
<dbReference type="InterPro" id="IPR026341">
    <property type="entry name" value="T9SS_type_B"/>
</dbReference>
<dbReference type="SUPFAM" id="SSF49299">
    <property type="entry name" value="PKD domain"/>
    <property type="match status" value="1"/>
</dbReference>
<dbReference type="InterPro" id="IPR013783">
    <property type="entry name" value="Ig-like_fold"/>
</dbReference>
<dbReference type="InterPro" id="IPR000601">
    <property type="entry name" value="PKD_dom"/>
</dbReference>
<evidence type="ECO:0000256" key="1">
    <source>
        <dbReference type="SAM" id="SignalP"/>
    </source>
</evidence>
<comment type="caution">
    <text evidence="3">The sequence shown here is derived from an EMBL/GenBank/DDBJ whole genome shotgun (WGS) entry which is preliminary data.</text>
</comment>
<feature type="chain" id="PRO_5037470361" evidence="1">
    <location>
        <begin position="20"/>
        <end position="1168"/>
    </location>
</feature>
<dbReference type="NCBIfam" id="TIGR04131">
    <property type="entry name" value="Bac_Flav_CTERM"/>
    <property type="match status" value="1"/>
</dbReference>
<evidence type="ECO:0000313" key="3">
    <source>
        <dbReference type="EMBL" id="NAY93411.1"/>
    </source>
</evidence>
<dbReference type="InterPro" id="IPR022409">
    <property type="entry name" value="PKD/Chitinase_dom"/>
</dbReference>
<dbReference type="RefSeq" id="WP_166524821.1">
    <property type="nucleotide sequence ID" value="NZ_JAAABI010000010.1"/>
</dbReference>
<evidence type="ECO:0000313" key="4">
    <source>
        <dbReference type="Proteomes" id="UP000667650"/>
    </source>
</evidence>
<proteinExistence type="predicted"/>
<dbReference type="SMART" id="SM00089">
    <property type="entry name" value="PKD"/>
    <property type="match status" value="1"/>
</dbReference>
<dbReference type="InterPro" id="IPR035986">
    <property type="entry name" value="PKD_dom_sf"/>
</dbReference>